<dbReference type="InterPro" id="IPR045851">
    <property type="entry name" value="AMP-bd_C_sf"/>
</dbReference>
<feature type="domain" description="AMP-dependent synthetase/ligase" evidence="3">
    <location>
        <begin position="27"/>
        <end position="418"/>
    </location>
</feature>
<evidence type="ECO:0000256" key="2">
    <source>
        <dbReference type="ARBA" id="ARBA00022553"/>
    </source>
</evidence>
<evidence type="ECO:0000259" key="4">
    <source>
        <dbReference type="Pfam" id="PF00550"/>
    </source>
</evidence>
<evidence type="ECO:0000256" key="1">
    <source>
        <dbReference type="ARBA" id="ARBA00022450"/>
    </source>
</evidence>
<accession>A0A1I8N6S0</accession>
<dbReference type="PROSITE" id="PS00455">
    <property type="entry name" value="AMP_BINDING"/>
    <property type="match status" value="1"/>
</dbReference>
<dbReference type="Gene3D" id="1.10.1200.10">
    <property type="entry name" value="ACP-like"/>
    <property type="match status" value="1"/>
</dbReference>
<sequence>MGTIAKLSIVKGHQQELIPRHLHRIFEEGVAHRSHKTALIHYKDANSAADFQHQLPRQTSYLEMNRRANQCARLLVREATQRFLQPNSDGDFIIAVCMQPSDDLVTTLLAIWKAGASYLPIDPTFPANRIQHILQESKPIMVIHDDSVDKSRFDSSIVTTLTISELSLNSSQMQGTNLMASEMLSSGVSNLAIVLYTSGSTGIPKGVRLPHEVILNRLQWQWTTFPYALNETVGVFKTALTFVDSVAELWGPLLCGLAILVVPKAITKDPERLVQMLEKYKIRRLVLVPTLLRSLLMYLNLDGGRITAGNSEGKLLHNLHIWVCSGEPLPVALASNFFDYFQEGVHALYNFYGSTEVMGDVTYFACETKKQLQHLDRVPIGIPVNNTVVYLLDSDYRPVKHGEIGEIYVSGLNLADGYVNGRDKEKFLENPLAVELKYSRIYRTGDYGSLADGYIFYEGRTDSQIKIRGHRVDLSEVEKNVAELPMVEKAIVLCYHAGQLDQALLAFVKLRDECSLYNELQLESKLSDKLADYMIPQVVLIEQVPLLVNGKIDRQALLKMYETANNNEGDSSIVLDFDYSQVPDELRPVAEDLFETVGGVIGRSTRTTLTPQSNFYELGGNSLNSIYTVTLLREKGYSISISEFIAAKNLGEILHSMTKDREINMVEDTEIWLSACPHLDMEAVPLQYSHKQDVIQIIVDSFYGKADLEQWLKPDILRTDYSDLISDIWDDLVEKDLSFVVVDRNTNRIIGTALNFDARNEPEVEVKSKLIIVFEFLEFIEGPIRDNYLPKGLNKILHSFMMGTHVDLNAQENIACMHFMEHEVLKLAKKKQFAGILTTNTSPLTQQLGNDVYNYKTLLDYQVNEYVFTDGSHPFAKAPDSQRAIVHWKEVTP</sequence>
<dbReference type="VEuPathDB" id="VectorBase:MDOMA2_010605"/>
<evidence type="ECO:0000259" key="3">
    <source>
        <dbReference type="Pfam" id="PF00501"/>
    </source>
</evidence>
<evidence type="ECO:0000313" key="5">
    <source>
        <dbReference type="EnsemblMetazoa" id="MDOA012123-PA"/>
    </source>
</evidence>
<dbReference type="SUPFAM" id="SSF47336">
    <property type="entry name" value="ACP-like"/>
    <property type="match status" value="1"/>
</dbReference>
<reference evidence="5" key="1">
    <citation type="submission" date="2020-05" db="UniProtKB">
        <authorList>
            <consortium name="EnsemblMetazoa"/>
        </authorList>
    </citation>
    <scope>IDENTIFICATION</scope>
    <source>
        <strain evidence="5">Aabys</strain>
    </source>
</reference>
<dbReference type="InterPro" id="IPR000873">
    <property type="entry name" value="AMP-dep_synth/lig_dom"/>
</dbReference>
<dbReference type="FunFam" id="3.40.50.12780:FF:000038">
    <property type="entry name" value="Ebony protein"/>
    <property type="match status" value="1"/>
</dbReference>
<dbReference type="Gene3D" id="3.40.50.12780">
    <property type="entry name" value="N-terminal domain of ligase-like"/>
    <property type="match status" value="1"/>
</dbReference>
<dbReference type="VEuPathDB" id="VectorBase:MDOA012123"/>
<dbReference type="PANTHER" id="PTHR44845:SF6">
    <property type="entry name" value="BETA-ALANINE-ACTIVATING ENZYME"/>
    <property type="match status" value="1"/>
</dbReference>
<dbReference type="InterPro" id="IPR042099">
    <property type="entry name" value="ANL_N_sf"/>
</dbReference>
<name>A0A1I8N6S0_MUSDO</name>
<dbReference type="PANTHER" id="PTHR44845">
    <property type="entry name" value="CARRIER DOMAIN-CONTAINING PROTEIN"/>
    <property type="match status" value="1"/>
</dbReference>
<dbReference type="OrthoDB" id="416786at2759"/>
<keyword evidence="2" id="KW-0597">Phosphoprotein</keyword>
<dbReference type="FunFam" id="3.40.630.30:FF:000088">
    <property type="entry name" value="Ebony protein"/>
    <property type="match status" value="1"/>
</dbReference>
<evidence type="ECO:0008006" key="6">
    <source>
        <dbReference type="Google" id="ProtNLM"/>
    </source>
</evidence>
<dbReference type="CDD" id="cd05930">
    <property type="entry name" value="A_NRPS"/>
    <property type="match status" value="1"/>
</dbReference>
<dbReference type="Gene3D" id="3.40.630.30">
    <property type="match status" value="1"/>
</dbReference>
<dbReference type="STRING" id="7370.A0A1I8N6S0"/>
<organism evidence="5">
    <name type="scientific">Musca domestica</name>
    <name type="common">House fly</name>
    <dbReference type="NCBI Taxonomy" id="7370"/>
    <lineage>
        <taxon>Eukaryota</taxon>
        <taxon>Metazoa</taxon>
        <taxon>Ecdysozoa</taxon>
        <taxon>Arthropoda</taxon>
        <taxon>Hexapoda</taxon>
        <taxon>Insecta</taxon>
        <taxon>Pterygota</taxon>
        <taxon>Neoptera</taxon>
        <taxon>Endopterygota</taxon>
        <taxon>Diptera</taxon>
        <taxon>Brachycera</taxon>
        <taxon>Muscomorpha</taxon>
        <taxon>Muscoidea</taxon>
        <taxon>Muscidae</taxon>
        <taxon>Musca</taxon>
    </lineage>
</organism>
<gene>
    <name evidence="5" type="primary">101892844</name>
</gene>
<dbReference type="SUPFAM" id="SSF56801">
    <property type="entry name" value="Acetyl-CoA synthetase-like"/>
    <property type="match status" value="1"/>
</dbReference>
<dbReference type="Gene3D" id="3.30.300.30">
    <property type="match status" value="1"/>
</dbReference>
<dbReference type="Pfam" id="PF00501">
    <property type="entry name" value="AMP-binding"/>
    <property type="match status" value="1"/>
</dbReference>
<keyword evidence="1" id="KW-0596">Phosphopantetheine</keyword>
<dbReference type="eggNOG" id="KOG1178">
    <property type="taxonomic scope" value="Eukaryota"/>
</dbReference>
<dbReference type="InterPro" id="IPR020845">
    <property type="entry name" value="AMP-binding_CS"/>
</dbReference>
<dbReference type="Pfam" id="PF00550">
    <property type="entry name" value="PP-binding"/>
    <property type="match status" value="1"/>
</dbReference>
<dbReference type="AlphaFoldDB" id="A0A1I8N6S0"/>
<dbReference type="InterPro" id="IPR036736">
    <property type="entry name" value="ACP-like_sf"/>
</dbReference>
<dbReference type="FunFam" id="3.30.300.30:FF:000030">
    <property type="entry name" value="Mutant e4 ebony"/>
    <property type="match status" value="1"/>
</dbReference>
<proteinExistence type="predicted"/>
<feature type="domain" description="Carrier" evidence="4">
    <location>
        <begin position="593"/>
        <end position="654"/>
    </location>
</feature>
<dbReference type="EnsemblMetazoa" id="MDOA012123-RA">
    <property type="protein sequence ID" value="MDOA012123-PA"/>
    <property type="gene ID" value="MDOA012123"/>
</dbReference>
<protein>
    <recommendedName>
        <fullName evidence="6">AMP-binding enzyme</fullName>
    </recommendedName>
</protein>
<dbReference type="InterPro" id="IPR009081">
    <property type="entry name" value="PP-bd_ACP"/>
</dbReference>